<name>A0A3R9NQD1_9BACT</name>
<dbReference type="InterPro" id="IPR050216">
    <property type="entry name" value="LRR_domain-containing"/>
</dbReference>
<reference evidence="5 6" key="1">
    <citation type="submission" date="2018-12" db="EMBL/GenBank/DDBJ databases">
        <authorList>
            <person name="Feng G."/>
            <person name="Zhu H."/>
        </authorList>
    </citation>
    <scope>NUCLEOTIDE SEQUENCE [LARGE SCALE GENOMIC DNA]</scope>
    <source>
        <strain evidence="5 6">9PBR-2</strain>
    </source>
</reference>
<sequence>MHTLQQLRAGELTGATRLDLREGLTEFPREIFALADTLEILNLTDNALRELPTDLPRLHRLRILFCSENQFTEVPAVLGQCPALEMVGFKANQIHTLPGAALPPRLRWLILTDNQLAALPPEIGQCQQLQKLMLAGNQLRELPPELGQCHNLELLRLSANQLPGLPDWLLHLPRLTWLAYAGNPFAEPAEAAALAHSPIREISWREIALQHVLGEGASGVISQATWQNMLAAVKLFKGAVTSDGLPHSEMVACIRAGAHPNLIAVLGKVADHPTGTEGLVLKLISPEFRNLAGPPSFSTCTRDVYAPGTAFTLAAVLRIAQGIAAATAHLHSRGILHGDLYAHNILVAADGRCLLGDFGAAGFFDVTSPAAATLQRLEARAFGCLLEELLDLCPEATANDATAQQLRYWQQRCLQPLGTARPSLAEVSQGLQGLMISEEAAQPSGPGLRL</sequence>
<dbReference type="GO" id="GO:0005524">
    <property type="term" value="F:ATP binding"/>
    <property type="evidence" value="ECO:0007669"/>
    <property type="project" value="UniProtKB-UniRule"/>
</dbReference>
<feature type="domain" description="Protein kinase" evidence="4">
    <location>
        <begin position="207"/>
        <end position="450"/>
    </location>
</feature>
<dbReference type="InterPro" id="IPR017441">
    <property type="entry name" value="Protein_kinase_ATP_BS"/>
</dbReference>
<dbReference type="InterPro" id="IPR001245">
    <property type="entry name" value="Ser-Thr/Tyr_kinase_cat_dom"/>
</dbReference>
<dbReference type="SUPFAM" id="SSF52058">
    <property type="entry name" value="L domain-like"/>
    <property type="match status" value="1"/>
</dbReference>
<dbReference type="GO" id="GO:0004672">
    <property type="term" value="F:protein kinase activity"/>
    <property type="evidence" value="ECO:0007669"/>
    <property type="project" value="InterPro"/>
</dbReference>
<evidence type="ECO:0000256" key="3">
    <source>
        <dbReference type="PROSITE-ProRule" id="PRU10141"/>
    </source>
</evidence>
<evidence type="ECO:0000256" key="2">
    <source>
        <dbReference type="ARBA" id="ARBA00022737"/>
    </source>
</evidence>
<evidence type="ECO:0000256" key="1">
    <source>
        <dbReference type="ARBA" id="ARBA00022614"/>
    </source>
</evidence>
<keyword evidence="5" id="KW-0418">Kinase</keyword>
<dbReference type="Gene3D" id="1.10.510.10">
    <property type="entry name" value="Transferase(Phosphotransferase) domain 1"/>
    <property type="match status" value="1"/>
</dbReference>
<dbReference type="PROSITE" id="PS50011">
    <property type="entry name" value="PROTEIN_KINASE_DOM"/>
    <property type="match status" value="1"/>
</dbReference>
<evidence type="ECO:0000259" key="4">
    <source>
        <dbReference type="PROSITE" id="PS50011"/>
    </source>
</evidence>
<keyword evidence="5" id="KW-0808">Transferase</keyword>
<dbReference type="Pfam" id="PF13855">
    <property type="entry name" value="LRR_8"/>
    <property type="match status" value="1"/>
</dbReference>
<feature type="binding site" evidence="3">
    <location>
        <position position="234"/>
    </location>
    <ligand>
        <name>ATP</name>
        <dbReference type="ChEBI" id="CHEBI:30616"/>
    </ligand>
</feature>
<comment type="caution">
    <text evidence="5">The sequence shown here is derived from an EMBL/GenBank/DDBJ whole genome shotgun (WGS) entry which is preliminary data.</text>
</comment>
<dbReference type="OrthoDB" id="8532199at2"/>
<dbReference type="AlphaFoldDB" id="A0A3R9NQD1"/>
<evidence type="ECO:0000313" key="6">
    <source>
        <dbReference type="Proteomes" id="UP000280066"/>
    </source>
</evidence>
<dbReference type="RefSeq" id="WP_125428344.1">
    <property type="nucleotide sequence ID" value="NZ_RWIS01000004.1"/>
</dbReference>
<dbReference type="InterPro" id="IPR032675">
    <property type="entry name" value="LRR_dom_sf"/>
</dbReference>
<evidence type="ECO:0000313" key="5">
    <source>
        <dbReference type="EMBL" id="RSK34483.1"/>
    </source>
</evidence>
<dbReference type="PANTHER" id="PTHR48051:SF1">
    <property type="entry name" value="RAS SUPPRESSOR PROTEIN 1"/>
    <property type="match status" value="1"/>
</dbReference>
<dbReference type="PROSITE" id="PS51450">
    <property type="entry name" value="LRR"/>
    <property type="match status" value="1"/>
</dbReference>
<dbReference type="EMBL" id="RWIS01000004">
    <property type="protein sequence ID" value="RSK34483.1"/>
    <property type="molecule type" value="Genomic_DNA"/>
</dbReference>
<dbReference type="PANTHER" id="PTHR48051">
    <property type="match status" value="1"/>
</dbReference>
<keyword evidence="1" id="KW-0433">Leucine-rich repeat</keyword>
<keyword evidence="6" id="KW-1185">Reference proteome</keyword>
<gene>
    <name evidence="5" type="ORF">EI290_07585</name>
</gene>
<dbReference type="Gene3D" id="3.30.200.20">
    <property type="entry name" value="Phosphorylase Kinase, domain 1"/>
    <property type="match status" value="1"/>
</dbReference>
<dbReference type="Proteomes" id="UP000280066">
    <property type="component" value="Unassembled WGS sequence"/>
</dbReference>
<dbReference type="GO" id="GO:0005737">
    <property type="term" value="C:cytoplasm"/>
    <property type="evidence" value="ECO:0007669"/>
    <property type="project" value="TreeGrafter"/>
</dbReference>
<dbReference type="SMART" id="SM00369">
    <property type="entry name" value="LRR_TYP"/>
    <property type="match status" value="4"/>
</dbReference>
<proteinExistence type="predicted"/>
<dbReference type="PROSITE" id="PS00107">
    <property type="entry name" value="PROTEIN_KINASE_ATP"/>
    <property type="match status" value="1"/>
</dbReference>
<dbReference type="InterPro" id="IPR003591">
    <property type="entry name" value="Leu-rich_rpt_typical-subtyp"/>
</dbReference>
<keyword evidence="3" id="KW-0547">Nucleotide-binding</keyword>
<dbReference type="InterPro" id="IPR011009">
    <property type="entry name" value="Kinase-like_dom_sf"/>
</dbReference>
<dbReference type="InterPro" id="IPR001611">
    <property type="entry name" value="Leu-rich_rpt"/>
</dbReference>
<protein>
    <submittedName>
        <fullName evidence="5">Protein kinase</fullName>
    </submittedName>
</protein>
<keyword evidence="3" id="KW-0067">ATP-binding</keyword>
<dbReference type="Gene3D" id="3.80.10.10">
    <property type="entry name" value="Ribonuclease Inhibitor"/>
    <property type="match status" value="2"/>
</dbReference>
<dbReference type="InterPro" id="IPR000719">
    <property type="entry name" value="Prot_kinase_dom"/>
</dbReference>
<organism evidence="5 6">
    <name type="scientific">Hymenobacter metallilatus</name>
    <dbReference type="NCBI Taxonomy" id="2493666"/>
    <lineage>
        <taxon>Bacteria</taxon>
        <taxon>Pseudomonadati</taxon>
        <taxon>Bacteroidota</taxon>
        <taxon>Cytophagia</taxon>
        <taxon>Cytophagales</taxon>
        <taxon>Hymenobacteraceae</taxon>
        <taxon>Hymenobacter</taxon>
    </lineage>
</organism>
<dbReference type="SMART" id="SM00364">
    <property type="entry name" value="LRR_BAC"/>
    <property type="match status" value="5"/>
</dbReference>
<dbReference type="Pfam" id="PF07714">
    <property type="entry name" value="PK_Tyr_Ser-Thr"/>
    <property type="match status" value="1"/>
</dbReference>
<keyword evidence="2" id="KW-0677">Repeat</keyword>
<dbReference type="SUPFAM" id="SSF56112">
    <property type="entry name" value="Protein kinase-like (PK-like)"/>
    <property type="match status" value="1"/>
</dbReference>
<accession>A0A3R9NQD1</accession>